<protein>
    <submittedName>
        <fullName evidence="5">Peptidoglycan/xylan/chitin deacetylase, PgdA/CDA1 family</fullName>
    </submittedName>
</protein>
<dbReference type="InterPro" id="IPR050248">
    <property type="entry name" value="Polysacc_deacetylase_ArnD"/>
</dbReference>
<dbReference type="EMBL" id="LT629732">
    <property type="protein sequence ID" value="SDS47742.1"/>
    <property type="molecule type" value="Genomic_DNA"/>
</dbReference>
<dbReference type="InterPro" id="IPR002509">
    <property type="entry name" value="NODB_dom"/>
</dbReference>
<dbReference type="PROSITE" id="PS51677">
    <property type="entry name" value="NODB"/>
    <property type="match status" value="1"/>
</dbReference>
<accession>A0A1H1SIG1</accession>
<dbReference type="PANTHER" id="PTHR10587">
    <property type="entry name" value="GLYCOSYL TRANSFERASE-RELATED"/>
    <property type="match status" value="1"/>
</dbReference>
<name>A0A1H1SIG1_9ACTN</name>
<evidence type="ECO:0000256" key="1">
    <source>
        <dbReference type="ARBA" id="ARBA00022723"/>
    </source>
</evidence>
<sequence length="346" mass="36077">MAGTRAATRWRGLVVRVSSLVHGDSGRQLTVGPRVGRGATIRLRRAATAAGVIVVGLALVRCAPSDPRDPSADPHQPTASSVARATPPSELPRQTGSPSGSPSSSPGSPSSSPGSPSSSGSPSPSAPEGGVTSPAPTSTGRPTLPGDSISGTPDSPSTPGHTPGPGATTGPKVLYLTFDDGPSEWTPKILEVLARHNAKATFFELGQLQKEFPAFVDQVRKAGHTIGNHTFDHASLPSRSWSGMQQEIKGGPASKCLRPPYGATNSDVRSIADELKMRVVLWDVDTRDWTRPGSATIERRAVEGARPGAIVLMHDGGGDRQQTVDALEIVLTRLGKQGYVFRSLDC</sequence>
<dbReference type="PANTHER" id="PTHR10587:SF133">
    <property type="entry name" value="CHITIN DEACETYLASE 1-RELATED"/>
    <property type="match status" value="1"/>
</dbReference>
<dbReference type="SUPFAM" id="SSF88713">
    <property type="entry name" value="Glycoside hydrolase/deacetylase"/>
    <property type="match status" value="1"/>
</dbReference>
<feature type="compositionally biased region" description="Low complexity" evidence="3">
    <location>
        <begin position="96"/>
        <end position="123"/>
    </location>
</feature>
<feature type="domain" description="NodB homology" evidence="4">
    <location>
        <begin position="172"/>
        <end position="342"/>
    </location>
</feature>
<evidence type="ECO:0000313" key="5">
    <source>
        <dbReference type="EMBL" id="SDS47742.1"/>
    </source>
</evidence>
<dbReference type="GO" id="GO:0016020">
    <property type="term" value="C:membrane"/>
    <property type="evidence" value="ECO:0007669"/>
    <property type="project" value="TreeGrafter"/>
</dbReference>
<feature type="compositionally biased region" description="Low complexity" evidence="3">
    <location>
        <begin position="145"/>
        <end position="171"/>
    </location>
</feature>
<dbReference type="Proteomes" id="UP000198983">
    <property type="component" value="Chromosome I"/>
</dbReference>
<evidence type="ECO:0000256" key="2">
    <source>
        <dbReference type="ARBA" id="ARBA00022801"/>
    </source>
</evidence>
<dbReference type="AlphaFoldDB" id="A0A1H1SIG1"/>
<evidence type="ECO:0000259" key="4">
    <source>
        <dbReference type="PROSITE" id="PS51677"/>
    </source>
</evidence>
<dbReference type="CDD" id="cd10917">
    <property type="entry name" value="CE4_NodB_like_6s_7s"/>
    <property type="match status" value="1"/>
</dbReference>
<dbReference type="InterPro" id="IPR011330">
    <property type="entry name" value="Glyco_hydro/deAcase_b/a-brl"/>
</dbReference>
<feature type="region of interest" description="Disordered" evidence="3">
    <location>
        <begin position="65"/>
        <end position="174"/>
    </location>
</feature>
<keyword evidence="6" id="KW-1185">Reference proteome</keyword>
<keyword evidence="2" id="KW-0378">Hydrolase</keyword>
<dbReference type="STRING" id="117157.SAMN04489717_2818"/>
<dbReference type="GO" id="GO:0046872">
    <property type="term" value="F:metal ion binding"/>
    <property type="evidence" value="ECO:0007669"/>
    <property type="project" value="UniProtKB-KW"/>
</dbReference>
<proteinExistence type="predicted"/>
<dbReference type="GO" id="GO:0016810">
    <property type="term" value="F:hydrolase activity, acting on carbon-nitrogen (but not peptide) bonds"/>
    <property type="evidence" value="ECO:0007669"/>
    <property type="project" value="InterPro"/>
</dbReference>
<evidence type="ECO:0000256" key="3">
    <source>
        <dbReference type="SAM" id="MobiDB-lite"/>
    </source>
</evidence>
<dbReference type="Pfam" id="PF01522">
    <property type="entry name" value="Polysacc_deac_1"/>
    <property type="match status" value="1"/>
</dbReference>
<dbReference type="Gene3D" id="3.20.20.370">
    <property type="entry name" value="Glycoside hydrolase/deacetylase"/>
    <property type="match status" value="1"/>
</dbReference>
<gene>
    <name evidence="5" type="ORF">SAMN04489717_2818</name>
</gene>
<keyword evidence="1" id="KW-0479">Metal-binding</keyword>
<dbReference type="GO" id="GO:0005975">
    <property type="term" value="P:carbohydrate metabolic process"/>
    <property type="evidence" value="ECO:0007669"/>
    <property type="project" value="InterPro"/>
</dbReference>
<evidence type="ECO:0000313" key="6">
    <source>
        <dbReference type="Proteomes" id="UP000198983"/>
    </source>
</evidence>
<reference evidence="5 6" key="1">
    <citation type="submission" date="2016-10" db="EMBL/GenBank/DDBJ databases">
        <authorList>
            <person name="de Groot N.N."/>
        </authorList>
    </citation>
    <scope>NUCLEOTIDE SEQUENCE [LARGE SCALE GENOMIC DNA]</scope>
    <source>
        <strain evidence="5 6">DSM 22024</strain>
    </source>
</reference>
<organism evidence="5 6">
    <name type="scientific">Actinopolymorpha singaporensis</name>
    <dbReference type="NCBI Taxonomy" id="117157"/>
    <lineage>
        <taxon>Bacteria</taxon>
        <taxon>Bacillati</taxon>
        <taxon>Actinomycetota</taxon>
        <taxon>Actinomycetes</taxon>
        <taxon>Propionibacteriales</taxon>
        <taxon>Actinopolymorphaceae</taxon>
        <taxon>Actinopolymorpha</taxon>
    </lineage>
</organism>